<sequence>MGNRLNIITQHQCTDMLRTPSTRNESCMALFNPRNDRYILRDGTLYLDGRRIKLSELVDHVSDETINQPLEDYLLLVGIFSFLHNCRDLRKDTFFVTSLNEVSHYLGVTQGSKGFRLLEKLKSFAGVYGVIFEEGLFPVLEVFQSNNMLFLSSEYLHRALNVAIMRNHEMFDGKRPFYTDLAFANLVAARNKVSAQIAVELLTLIVKTGKAPEPHVAVTTLAERIPKLHDILYGNAPEVARKRQFYRAFDKVIPYLRSYSSLFEDYADLEFTSGVQMLRPTSVIRIRYSGYIGNERSGVEKA</sequence>
<dbReference type="OrthoDB" id="9844685at2"/>
<dbReference type="Proteomes" id="UP000294581">
    <property type="component" value="Unassembled WGS sequence"/>
</dbReference>
<evidence type="ECO:0000313" key="1">
    <source>
        <dbReference type="EMBL" id="TDY38990.1"/>
    </source>
</evidence>
<keyword evidence="2" id="KW-1185">Reference proteome</keyword>
<dbReference type="RefSeq" id="WP_134161209.1">
    <property type="nucleotide sequence ID" value="NZ_SORF01000027.1"/>
</dbReference>
<reference evidence="1 2" key="1">
    <citation type="submission" date="2019-03" db="EMBL/GenBank/DDBJ databases">
        <title>Genomic Encyclopedia of Type Strains, Phase IV (KMG-IV): sequencing the most valuable type-strain genomes for metagenomic binning, comparative biology and taxonomic classification.</title>
        <authorList>
            <person name="Goeker M."/>
        </authorList>
    </citation>
    <scope>NUCLEOTIDE SEQUENCE [LARGE SCALE GENOMIC DNA]</scope>
    <source>
        <strain evidence="1 2">DSM 17974</strain>
    </source>
</reference>
<name>A0A4R8LAJ8_9BACL</name>
<accession>A0A4R8LAJ8</accession>
<organism evidence="1 2">
    <name type="scientific">Alicyclobacillus sacchari</name>
    <dbReference type="NCBI Taxonomy" id="392010"/>
    <lineage>
        <taxon>Bacteria</taxon>
        <taxon>Bacillati</taxon>
        <taxon>Bacillota</taxon>
        <taxon>Bacilli</taxon>
        <taxon>Bacillales</taxon>
        <taxon>Alicyclobacillaceae</taxon>
        <taxon>Alicyclobacillus</taxon>
    </lineage>
</organism>
<protein>
    <submittedName>
        <fullName evidence="1">Uncharacterized protein</fullName>
    </submittedName>
</protein>
<comment type="caution">
    <text evidence="1">The sequence shown here is derived from an EMBL/GenBank/DDBJ whole genome shotgun (WGS) entry which is preliminary data.</text>
</comment>
<gene>
    <name evidence="1" type="ORF">C7445_1273</name>
</gene>
<dbReference type="EMBL" id="SORF01000027">
    <property type="protein sequence ID" value="TDY38990.1"/>
    <property type="molecule type" value="Genomic_DNA"/>
</dbReference>
<proteinExistence type="predicted"/>
<dbReference type="AlphaFoldDB" id="A0A4R8LAJ8"/>
<evidence type="ECO:0000313" key="2">
    <source>
        <dbReference type="Proteomes" id="UP000294581"/>
    </source>
</evidence>